<dbReference type="InterPro" id="IPR006091">
    <property type="entry name" value="Acyl-CoA_Oxase/DH_mid-dom"/>
</dbReference>
<dbReference type="InterPro" id="IPR009075">
    <property type="entry name" value="AcylCo_DH/oxidase_C"/>
</dbReference>
<evidence type="ECO:0000256" key="1">
    <source>
        <dbReference type="ARBA" id="ARBA00001974"/>
    </source>
</evidence>
<evidence type="ECO:0000313" key="11">
    <source>
        <dbReference type="EMBL" id="NOT33967.1"/>
    </source>
</evidence>
<evidence type="ECO:0000259" key="10">
    <source>
        <dbReference type="Pfam" id="PF02771"/>
    </source>
</evidence>
<evidence type="ECO:0000256" key="5">
    <source>
        <dbReference type="ARBA" id="ARBA00023002"/>
    </source>
</evidence>
<gene>
    <name evidence="11" type="ORF">HOP12_07330</name>
</gene>
<dbReference type="Pfam" id="PF00441">
    <property type="entry name" value="Acyl-CoA_dh_1"/>
    <property type="match status" value="1"/>
</dbReference>
<dbReference type="PANTHER" id="PTHR43884:SF9">
    <property type="entry name" value="COMPLEX I ASSEMBLY FACTOR ACAD9, MITOCHONDRIAL"/>
    <property type="match status" value="1"/>
</dbReference>
<dbReference type="GO" id="GO:0003995">
    <property type="term" value="F:acyl-CoA dehydrogenase activity"/>
    <property type="evidence" value="ECO:0007669"/>
    <property type="project" value="TreeGrafter"/>
</dbReference>
<evidence type="ECO:0000256" key="4">
    <source>
        <dbReference type="ARBA" id="ARBA00022827"/>
    </source>
</evidence>
<dbReference type="Pfam" id="PF02770">
    <property type="entry name" value="Acyl-CoA_dh_M"/>
    <property type="match status" value="1"/>
</dbReference>
<dbReference type="Gene3D" id="2.40.110.10">
    <property type="entry name" value="Butyryl-CoA Dehydrogenase, subunit A, domain 2"/>
    <property type="match status" value="1"/>
</dbReference>
<comment type="similarity">
    <text evidence="2 7">Belongs to the acyl-CoA dehydrogenase family.</text>
</comment>
<dbReference type="EMBL" id="JABFRW010000084">
    <property type="protein sequence ID" value="NOT33967.1"/>
    <property type="molecule type" value="Genomic_DNA"/>
</dbReference>
<dbReference type="SUPFAM" id="SSF47203">
    <property type="entry name" value="Acyl-CoA dehydrogenase C-terminal domain-like"/>
    <property type="match status" value="1"/>
</dbReference>
<evidence type="ECO:0000256" key="7">
    <source>
        <dbReference type="RuleBase" id="RU362125"/>
    </source>
</evidence>
<accession>A0A849SMC1</accession>
<organism evidence="11 12">
    <name type="scientific">Eiseniibacteriota bacterium</name>
    <dbReference type="NCBI Taxonomy" id="2212470"/>
    <lineage>
        <taxon>Bacteria</taxon>
        <taxon>Candidatus Eiseniibacteriota</taxon>
    </lineage>
</organism>
<evidence type="ECO:0000256" key="3">
    <source>
        <dbReference type="ARBA" id="ARBA00022630"/>
    </source>
</evidence>
<dbReference type="Gene3D" id="1.20.140.10">
    <property type="entry name" value="Butyryl-CoA Dehydrogenase, subunit A, domain 3"/>
    <property type="match status" value="2"/>
</dbReference>
<dbReference type="AlphaFoldDB" id="A0A849SMC1"/>
<dbReference type="InterPro" id="IPR046373">
    <property type="entry name" value="Acyl-CoA_Oxase/DH_mid-dom_sf"/>
</dbReference>
<dbReference type="Gene3D" id="1.10.540.10">
    <property type="entry name" value="Acyl-CoA dehydrogenase/oxidase, N-terminal domain"/>
    <property type="match status" value="1"/>
</dbReference>
<dbReference type="Pfam" id="PF02771">
    <property type="entry name" value="Acyl-CoA_dh_N"/>
    <property type="match status" value="1"/>
</dbReference>
<evidence type="ECO:0000259" key="8">
    <source>
        <dbReference type="Pfam" id="PF00441"/>
    </source>
</evidence>
<protein>
    <submittedName>
        <fullName evidence="11">Acyl-CoA dehydrogenase</fullName>
    </submittedName>
</protein>
<dbReference type="InterPro" id="IPR036250">
    <property type="entry name" value="AcylCo_DH-like_C"/>
</dbReference>
<reference evidence="11 12" key="1">
    <citation type="submission" date="2020-04" db="EMBL/GenBank/DDBJ databases">
        <title>Metagenomic profiling of ammonia- and methane-oxidizing microorganisms in a Dutch drinking water treatment plant.</title>
        <authorList>
            <person name="Poghosyan L."/>
            <person name="Leucker S."/>
        </authorList>
    </citation>
    <scope>NUCLEOTIDE SEQUENCE [LARGE SCALE GENOMIC DNA]</scope>
    <source>
        <strain evidence="11">S-RSF-IL-03</strain>
    </source>
</reference>
<dbReference type="Proteomes" id="UP000580839">
    <property type="component" value="Unassembled WGS sequence"/>
</dbReference>
<dbReference type="FunFam" id="1.20.140.10:FF:000019">
    <property type="entry name" value="Acyl-CoA dehydrogenase"/>
    <property type="match status" value="1"/>
</dbReference>
<comment type="caution">
    <text evidence="11">The sequence shown here is derived from an EMBL/GenBank/DDBJ whole genome shotgun (WGS) entry which is preliminary data.</text>
</comment>
<dbReference type="FunFam" id="1.10.540.10:FF:000001">
    <property type="entry name" value="Very long-chain-specific acyl-CoA dehydrogenase, mitochondrial"/>
    <property type="match status" value="1"/>
</dbReference>
<keyword evidence="5 7" id="KW-0560">Oxidoreductase</keyword>
<sequence length="634" mass="69635">MSESKSTSHVSELEARAVAEASRETEWSAPSFVRELFLGNLDLSLIHPYPGPDPEEQQRAAEFTARLTRFLETEVDPERIEREAKIPATVIDGLRALGAFGIKIPREYGGLGLSQYSYGRAMSLVGTRHSALVALLSAHQSIGVPQPLKLFGTEEQKKRLLPRLARGAISAFALTEHDVGSDPARMSTTAVPTSDGTGYVLNGEKLWCTNGAIAELLVVMARTPGKPGKPGPISAFIVEANSPGIEIVHRCEFMGIRGIENAVLRFTNVHVPKDNLLWGEGRGLKLALVTLNTGRLTLPTTCAGAGKWCIQVARQFAAERVQWGRPVGQHEAVAQMIGDMTARTYAMEAIADLSSLLGDAGKSDIRLEAAIAKLWNSDVAWEIADATIQVRGGRGYETARSLGARGEAPIPLEQLLRDLRINRIFEGTNQVMRLFIAREALDQHLSTAGDVVMPGVPIGRRLAGLVRAGLFYSWWYPSRWFSWGRWPRYSEFGALAGHLRWVHRTSARLARQQFHLMVLNGPALEKKQAQLFRCVDIGAELFAMSAICVRAHADQKRQPQDRTPSQLADVFCRQSRMKVENLFEALRSNADPEVYQVARDVLDGKYAWLEDGILDAPRAAPPGETPSRVAAAGN</sequence>
<dbReference type="InterPro" id="IPR037069">
    <property type="entry name" value="AcylCoA_DH/ox_N_sf"/>
</dbReference>
<evidence type="ECO:0000259" key="9">
    <source>
        <dbReference type="Pfam" id="PF02770"/>
    </source>
</evidence>
<keyword evidence="3 7" id="KW-0285">Flavoprotein</keyword>
<feature type="domain" description="Acyl-CoA oxidase/dehydrogenase middle" evidence="9">
    <location>
        <begin position="171"/>
        <end position="269"/>
    </location>
</feature>
<comment type="cofactor">
    <cofactor evidence="1 7">
        <name>FAD</name>
        <dbReference type="ChEBI" id="CHEBI:57692"/>
    </cofactor>
</comment>
<evidence type="ECO:0000256" key="2">
    <source>
        <dbReference type="ARBA" id="ARBA00009347"/>
    </source>
</evidence>
<feature type="domain" description="Acyl-CoA dehydrogenase/oxidase N-terminal" evidence="10">
    <location>
        <begin position="62"/>
        <end position="167"/>
    </location>
</feature>
<comment type="catalytic activity">
    <reaction evidence="6">
        <text>a 2,3-saturated acyl-CoA + A = a 2,3-dehydroacyl-CoA + AH2</text>
        <dbReference type="Rhea" id="RHEA:48608"/>
        <dbReference type="ChEBI" id="CHEBI:13193"/>
        <dbReference type="ChEBI" id="CHEBI:17499"/>
        <dbReference type="ChEBI" id="CHEBI:60015"/>
        <dbReference type="ChEBI" id="CHEBI:65111"/>
    </reaction>
</comment>
<proteinExistence type="inferred from homology"/>
<dbReference type="SUPFAM" id="SSF56645">
    <property type="entry name" value="Acyl-CoA dehydrogenase NM domain-like"/>
    <property type="match status" value="1"/>
</dbReference>
<evidence type="ECO:0000313" key="12">
    <source>
        <dbReference type="Proteomes" id="UP000580839"/>
    </source>
</evidence>
<name>A0A849SMC1_UNCEI</name>
<evidence type="ECO:0000256" key="6">
    <source>
        <dbReference type="ARBA" id="ARBA00052546"/>
    </source>
</evidence>
<dbReference type="InterPro" id="IPR013786">
    <property type="entry name" value="AcylCoA_DH/ox_N"/>
</dbReference>
<dbReference type="GO" id="GO:0050660">
    <property type="term" value="F:flavin adenine dinucleotide binding"/>
    <property type="evidence" value="ECO:0007669"/>
    <property type="project" value="InterPro"/>
</dbReference>
<dbReference type="InterPro" id="IPR009100">
    <property type="entry name" value="AcylCoA_DH/oxidase_NM_dom_sf"/>
</dbReference>
<feature type="domain" description="Acyl-CoA dehydrogenase/oxidase C-terminal" evidence="8">
    <location>
        <begin position="281"/>
        <end position="440"/>
    </location>
</feature>
<keyword evidence="4 7" id="KW-0274">FAD</keyword>
<dbReference type="PANTHER" id="PTHR43884">
    <property type="entry name" value="ACYL-COA DEHYDROGENASE"/>
    <property type="match status" value="1"/>
</dbReference>